<proteinExistence type="predicted"/>
<dbReference type="AlphaFoldDB" id="B1L580"/>
<evidence type="ECO:0008006" key="4">
    <source>
        <dbReference type="Google" id="ProtNLM"/>
    </source>
</evidence>
<keyword evidence="3" id="KW-1185">Reference proteome</keyword>
<keyword evidence="1" id="KW-0812">Transmembrane</keyword>
<sequence>MDLSDNLNRSASFVGKLFSDAGNLLILIVLGIIPIVNLIVTGYFARIVRENPEEPPKLSDYGKLFIDGLLVVIAAIIYMIVPIIILGVGIAFSIGGYAFYSPMSLLSSLLSSGLVIVGVILAFIFAIFGVIAIGNMIRTGNFSKIFAFSENWQLIQRIGLGNYILWLVVMFVIGLIAATIGSAIHWVVGSILGALLEVFYGKSLALMMNEAMGTS</sequence>
<feature type="transmembrane region" description="Helical" evidence="1">
    <location>
        <begin position="114"/>
        <end position="137"/>
    </location>
</feature>
<dbReference type="Proteomes" id="UP000001686">
    <property type="component" value="Chromosome"/>
</dbReference>
<evidence type="ECO:0000256" key="1">
    <source>
        <dbReference type="SAM" id="Phobius"/>
    </source>
</evidence>
<dbReference type="EnsemblBacteria" id="ACB07609">
    <property type="protein sequence ID" value="ACB07609"/>
    <property type="gene ID" value="Kcr_0863"/>
</dbReference>
<feature type="transmembrane region" description="Helical" evidence="1">
    <location>
        <begin position="24"/>
        <end position="48"/>
    </location>
</feature>
<keyword evidence="1" id="KW-1133">Transmembrane helix</keyword>
<dbReference type="eggNOG" id="arCOG02879">
    <property type="taxonomic scope" value="Archaea"/>
</dbReference>
<feature type="transmembrane region" description="Helical" evidence="1">
    <location>
        <begin position="158"/>
        <end position="177"/>
    </location>
</feature>
<name>B1L580_KORCO</name>
<dbReference type="InterPro" id="IPR025098">
    <property type="entry name" value="DUF4013"/>
</dbReference>
<gene>
    <name evidence="2" type="ordered locus">Kcr_0863</name>
</gene>
<feature type="transmembrane region" description="Helical" evidence="1">
    <location>
        <begin position="183"/>
        <end position="200"/>
    </location>
</feature>
<evidence type="ECO:0000313" key="3">
    <source>
        <dbReference type="Proteomes" id="UP000001686"/>
    </source>
</evidence>
<organism evidence="2 3">
    <name type="scientific">Korarchaeum cryptofilum (strain OPF8)</name>
    <dbReference type="NCBI Taxonomy" id="374847"/>
    <lineage>
        <taxon>Archaea</taxon>
        <taxon>Thermoproteota</taxon>
        <taxon>Candidatus Korarchaeia</taxon>
        <taxon>Candidatus Korarchaeales</taxon>
        <taxon>Candidatus Korarchaeaceae</taxon>
        <taxon>Candidatus Korarchaeum</taxon>
    </lineage>
</organism>
<evidence type="ECO:0000313" key="2">
    <source>
        <dbReference type="EMBL" id="ACB07609.1"/>
    </source>
</evidence>
<reference evidence="2 3" key="1">
    <citation type="journal article" date="2008" name="Proc. Natl. Acad. Sci. U.S.A.">
        <title>A korarchaeal genome reveals new insights into the evolution of the Archaea.</title>
        <authorList>
            <person name="Elkins J.G."/>
            <person name="Podar M."/>
            <person name="Graham D.E."/>
            <person name="Makarova K.S."/>
            <person name="Wolf Y."/>
            <person name="Randau L."/>
            <person name="Hedlund B.P."/>
            <person name="Brochier-Armanet C."/>
            <person name="Kunin V."/>
            <person name="Anderson I."/>
            <person name="Lapidus A."/>
            <person name="Goltsman E."/>
            <person name="Barry K."/>
            <person name="Koonin E.V."/>
            <person name="Hugenholtz P."/>
            <person name="Kyrpides N."/>
            <person name="Wanner G."/>
            <person name="Richardson P."/>
            <person name="Keller M."/>
            <person name="Stetter K.O."/>
        </authorList>
    </citation>
    <scope>NUCLEOTIDE SEQUENCE [LARGE SCALE GENOMIC DNA]</scope>
    <source>
        <strain evidence="3">OPF8</strain>
    </source>
</reference>
<dbReference type="HOGENOM" id="CLU_079270_1_0_2"/>
<dbReference type="KEGG" id="kcr:Kcr_0863"/>
<dbReference type="InParanoid" id="B1L580"/>
<dbReference type="GeneID" id="6094140"/>
<dbReference type="EMBL" id="CP000968">
    <property type="protein sequence ID" value="ACB07609.1"/>
    <property type="molecule type" value="Genomic_DNA"/>
</dbReference>
<dbReference type="OrthoDB" id="372288at2157"/>
<dbReference type="RefSeq" id="WP_012309506.1">
    <property type="nucleotide sequence ID" value="NC_010482.1"/>
</dbReference>
<accession>B1L580</accession>
<dbReference type="STRING" id="374847.Kcr_0863"/>
<keyword evidence="1" id="KW-0472">Membrane</keyword>
<feature type="transmembrane region" description="Helical" evidence="1">
    <location>
        <begin position="69"/>
        <end position="94"/>
    </location>
</feature>
<protein>
    <recommendedName>
        <fullName evidence="4">DUF4013 domain-containing protein</fullName>
    </recommendedName>
</protein>
<dbReference type="Pfam" id="PF13197">
    <property type="entry name" value="DUF4013"/>
    <property type="match status" value="1"/>
</dbReference>